<organism evidence="1 2">
    <name type="scientific">Eumeta variegata</name>
    <name type="common">Bagworm moth</name>
    <name type="synonym">Eumeta japonica</name>
    <dbReference type="NCBI Taxonomy" id="151549"/>
    <lineage>
        <taxon>Eukaryota</taxon>
        <taxon>Metazoa</taxon>
        <taxon>Ecdysozoa</taxon>
        <taxon>Arthropoda</taxon>
        <taxon>Hexapoda</taxon>
        <taxon>Insecta</taxon>
        <taxon>Pterygota</taxon>
        <taxon>Neoptera</taxon>
        <taxon>Endopterygota</taxon>
        <taxon>Lepidoptera</taxon>
        <taxon>Glossata</taxon>
        <taxon>Ditrysia</taxon>
        <taxon>Tineoidea</taxon>
        <taxon>Psychidae</taxon>
        <taxon>Oiketicinae</taxon>
        <taxon>Eumeta</taxon>
    </lineage>
</organism>
<evidence type="ECO:0000313" key="2">
    <source>
        <dbReference type="Proteomes" id="UP000299102"/>
    </source>
</evidence>
<dbReference type="Proteomes" id="UP000299102">
    <property type="component" value="Unassembled WGS sequence"/>
</dbReference>
<reference evidence="1 2" key="1">
    <citation type="journal article" date="2019" name="Commun. Biol.">
        <title>The bagworm genome reveals a unique fibroin gene that provides high tensile strength.</title>
        <authorList>
            <person name="Kono N."/>
            <person name="Nakamura H."/>
            <person name="Ohtoshi R."/>
            <person name="Tomita M."/>
            <person name="Numata K."/>
            <person name="Arakawa K."/>
        </authorList>
    </citation>
    <scope>NUCLEOTIDE SEQUENCE [LARGE SCALE GENOMIC DNA]</scope>
</reference>
<sequence>MERAFELSGEDGGGGRAAPLTHIGALSSIKLLFYIRARTRERENGGYQCYAGSERSMVTGYVRMSAWRTAM</sequence>
<protein>
    <submittedName>
        <fullName evidence="1">Uncharacterized protein</fullName>
    </submittedName>
</protein>
<evidence type="ECO:0000313" key="1">
    <source>
        <dbReference type="EMBL" id="GBP45986.1"/>
    </source>
</evidence>
<proteinExistence type="predicted"/>
<dbReference type="EMBL" id="BGZK01000475">
    <property type="protein sequence ID" value="GBP45986.1"/>
    <property type="molecule type" value="Genomic_DNA"/>
</dbReference>
<dbReference type="AlphaFoldDB" id="A0A4C1W398"/>
<accession>A0A4C1W398</accession>
<gene>
    <name evidence="1" type="ORF">EVAR_24179_1</name>
</gene>
<comment type="caution">
    <text evidence="1">The sequence shown here is derived from an EMBL/GenBank/DDBJ whole genome shotgun (WGS) entry which is preliminary data.</text>
</comment>
<keyword evidence="2" id="KW-1185">Reference proteome</keyword>
<name>A0A4C1W398_EUMVA</name>